<evidence type="ECO:0000313" key="3">
    <source>
        <dbReference type="Proteomes" id="UP000470302"/>
    </source>
</evidence>
<accession>A0A845G340</accession>
<dbReference type="GO" id="GO:0008236">
    <property type="term" value="F:serine-type peptidase activity"/>
    <property type="evidence" value="ECO:0007669"/>
    <property type="project" value="InterPro"/>
</dbReference>
<gene>
    <name evidence="2" type="ORF">GTP91_11965</name>
</gene>
<comment type="caution">
    <text evidence="2">The sequence shown here is derived from an EMBL/GenBank/DDBJ whole genome shotgun (WGS) entry which is preliminary data.</text>
</comment>
<dbReference type="Gene3D" id="3.90.226.10">
    <property type="entry name" value="2-enoyl-CoA Hydratase, Chain A, domain 1"/>
    <property type="match status" value="1"/>
</dbReference>
<organism evidence="2 3">
    <name type="scientific">Duganella vulcania</name>
    <dbReference type="NCBI Taxonomy" id="2692166"/>
    <lineage>
        <taxon>Bacteria</taxon>
        <taxon>Pseudomonadati</taxon>
        <taxon>Pseudomonadota</taxon>
        <taxon>Betaproteobacteria</taxon>
        <taxon>Burkholderiales</taxon>
        <taxon>Oxalobacteraceae</taxon>
        <taxon>Telluria group</taxon>
        <taxon>Duganella</taxon>
    </lineage>
</organism>
<dbReference type="EMBL" id="WWCW01000033">
    <property type="protein sequence ID" value="MYM87892.1"/>
    <property type="molecule type" value="Genomic_DNA"/>
</dbReference>
<dbReference type="InterPro" id="IPR005151">
    <property type="entry name" value="Tail-specific_protease"/>
</dbReference>
<name>A0A845G340_9BURK</name>
<feature type="domain" description="Tail specific protease" evidence="1">
    <location>
        <begin position="238"/>
        <end position="382"/>
    </location>
</feature>
<dbReference type="InterPro" id="IPR029045">
    <property type="entry name" value="ClpP/crotonase-like_dom_sf"/>
</dbReference>
<evidence type="ECO:0000313" key="2">
    <source>
        <dbReference type="EMBL" id="MYM87892.1"/>
    </source>
</evidence>
<proteinExistence type="predicted"/>
<dbReference type="AlphaFoldDB" id="A0A845G340"/>
<reference evidence="2 3" key="1">
    <citation type="submission" date="2020-01" db="EMBL/GenBank/DDBJ databases">
        <title>Novel species isolated from a subtropical stream in China.</title>
        <authorList>
            <person name="Lu H."/>
        </authorList>
    </citation>
    <scope>NUCLEOTIDE SEQUENCE [LARGE SCALE GENOMIC DNA]</scope>
    <source>
        <strain evidence="2 3">FT82W</strain>
    </source>
</reference>
<dbReference type="Proteomes" id="UP000470302">
    <property type="component" value="Unassembled WGS sequence"/>
</dbReference>
<evidence type="ECO:0000259" key="1">
    <source>
        <dbReference type="Pfam" id="PF03572"/>
    </source>
</evidence>
<protein>
    <recommendedName>
        <fullName evidence="1">Tail specific protease domain-containing protein</fullName>
    </recommendedName>
</protein>
<dbReference type="GO" id="GO:0006508">
    <property type="term" value="P:proteolysis"/>
    <property type="evidence" value="ECO:0007669"/>
    <property type="project" value="InterPro"/>
</dbReference>
<sequence length="423" mass="45690">MVVAAGCMGWEPAAWAAPSEAGMTAEQFREDLAFMRRTVTQAHPDLRFSADPVALDKAMDALDGAVDAPITRDQAWQRLATLNPLFADGHLFVGFADWRAASAAHLRAGGTLFPYEVEFRGDQLYIRALLGGAGTPLEGARIVAINGMAADQVRATLLQRVHGETPSFRSNLLAQRWWYYHWKMFGTAASYRLTVARGEAMSSIETPGGKELPWLLRSEADFAQQFHFALLPDGSAKLTINSFAPDDREKFLAFTQDAFARLRQAGTGMLVIDISANGGGDDASWLDGLMPYLATTTYRTGSTYKKKVLEANVERGELPGQVVTGSITTWHAPQPGNALLFKGKTQVAIGPGTYSSAVLFANVMHDFGFGTLVGSGGAVRRTQSGGVRQFILPNSGLALWVPRFVLAPPIAVAPDTLLEPASR</sequence>
<dbReference type="Pfam" id="PF03572">
    <property type="entry name" value="Peptidase_S41"/>
    <property type="match status" value="1"/>
</dbReference>
<dbReference type="SUPFAM" id="SSF52096">
    <property type="entry name" value="ClpP/crotonase"/>
    <property type="match status" value="1"/>
</dbReference>